<dbReference type="RefSeq" id="WP_109839930.1">
    <property type="nucleotide sequence ID" value="NZ_QGKM01000114.1"/>
</dbReference>
<evidence type="ECO:0000313" key="2">
    <source>
        <dbReference type="EMBL" id="PWQ92146.1"/>
    </source>
</evidence>
<dbReference type="EMBL" id="QGKM01000114">
    <property type="protein sequence ID" value="PWQ92146.1"/>
    <property type="molecule type" value="Genomic_DNA"/>
</dbReference>
<dbReference type="OrthoDB" id="9807787at2"/>
<dbReference type="Pfam" id="PF04403">
    <property type="entry name" value="PqiA"/>
    <property type="match status" value="1"/>
</dbReference>
<dbReference type="InterPro" id="IPR007498">
    <property type="entry name" value="PqiA-like"/>
</dbReference>
<dbReference type="AlphaFoldDB" id="A0A317C0G9"/>
<keyword evidence="3" id="KW-1185">Reference proteome</keyword>
<reference evidence="2 3" key="1">
    <citation type="submission" date="2018-05" db="EMBL/GenBank/DDBJ databases">
        <title>Leucothrix arctica sp. nov., isolated from Arctic seawater.</title>
        <authorList>
            <person name="Choi A."/>
            <person name="Baek K."/>
        </authorList>
    </citation>
    <scope>NUCLEOTIDE SEQUENCE [LARGE SCALE GENOMIC DNA]</scope>
    <source>
        <strain evidence="2 3">JCM 18388</strain>
    </source>
</reference>
<feature type="transmembrane region" description="Helical" evidence="1">
    <location>
        <begin position="102"/>
        <end position="127"/>
    </location>
</feature>
<organism evidence="2 3">
    <name type="scientific">Leucothrix pacifica</name>
    <dbReference type="NCBI Taxonomy" id="1247513"/>
    <lineage>
        <taxon>Bacteria</taxon>
        <taxon>Pseudomonadati</taxon>
        <taxon>Pseudomonadota</taxon>
        <taxon>Gammaproteobacteria</taxon>
        <taxon>Thiotrichales</taxon>
        <taxon>Thiotrichaceae</taxon>
        <taxon>Leucothrix</taxon>
    </lineage>
</organism>
<name>A0A317C0G9_9GAMM</name>
<evidence type="ECO:0000313" key="3">
    <source>
        <dbReference type="Proteomes" id="UP000245539"/>
    </source>
</evidence>
<dbReference type="Proteomes" id="UP000245539">
    <property type="component" value="Unassembled WGS sequence"/>
</dbReference>
<feature type="transmembrane region" description="Helical" evidence="1">
    <location>
        <begin position="148"/>
        <end position="166"/>
    </location>
</feature>
<keyword evidence="1" id="KW-0472">Membrane</keyword>
<proteinExistence type="predicted"/>
<gene>
    <name evidence="2" type="ORF">DKW60_22655</name>
</gene>
<accession>A0A317C0G9</accession>
<evidence type="ECO:0000256" key="1">
    <source>
        <dbReference type="SAM" id="Phobius"/>
    </source>
</evidence>
<protein>
    <submittedName>
        <fullName evidence="2">Paraquat-inducible protein A</fullName>
    </submittedName>
</protein>
<keyword evidence="1" id="KW-1133">Transmembrane helix</keyword>
<feature type="transmembrane region" description="Helical" evidence="1">
    <location>
        <begin position="178"/>
        <end position="198"/>
    </location>
</feature>
<comment type="caution">
    <text evidence="2">The sequence shown here is derived from an EMBL/GenBank/DDBJ whole genome shotgun (WGS) entry which is preliminary data.</text>
</comment>
<feature type="transmembrane region" description="Helical" evidence="1">
    <location>
        <begin position="56"/>
        <end position="82"/>
    </location>
</feature>
<keyword evidence="1" id="KW-0812">Transmembrane</keyword>
<sequence length="211" mass="23380">MTRELSGALDYRTARACHECDLLQQIPDLKNGEIARCQRCGALLKRVHKNSLDRSLAFAITGLILFLVANLFPLISLKALGIAQHGNLISATIALFDADMPFLGMLMLFTTILFPLFSLLGTIYVLLNIRMGRLTPAIAPLFRFLRSTDAWGMLEIFLLALIVAAVKLVDLTEVITGISLYAFILLIITLATLSLTLNPDDVWDHLRKPKS</sequence>